<evidence type="ECO:0000256" key="1">
    <source>
        <dbReference type="SAM" id="Phobius"/>
    </source>
</evidence>
<sequence length="68" mass="7860">MAKYVRRCPKCGSDQIEYMMQERKSFNGCVGCIGWLIAWPFVLLGFVGKKGKHNWHCRNCGCVFKSKK</sequence>
<proteinExistence type="predicted"/>
<name>A0A1X0WM85_STROR</name>
<keyword evidence="1" id="KW-0472">Membrane</keyword>
<dbReference type="AlphaFoldDB" id="A0A1X0WM85"/>
<dbReference type="Proteomes" id="UP000192428">
    <property type="component" value="Unassembled WGS sequence"/>
</dbReference>
<evidence type="ECO:0000313" key="3">
    <source>
        <dbReference type="Proteomes" id="UP000192428"/>
    </source>
</evidence>
<keyword evidence="1" id="KW-0812">Transmembrane</keyword>
<keyword evidence="1" id="KW-1133">Transmembrane helix</keyword>
<protein>
    <recommendedName>
        <fullName evidence="4">LITAF domain-containing protein</fullName>
    </recommendedName>
</protein>
<evidence type="ECO:0008006" key="4">
    <source>
        <dbReference type="Google" id="ProtNLM"/>
    </source>
</evidence>
<gene>
    <name evidence="2" type="ORF">ATE34_09135</name>
</gene>
<comment type="caution">
    <text evidence="2">The sequence shown here is derived from an EMBL/GenBank/DDBJ whole genome shotgun (WGS) entry which is preliminary data.</text>
</comment>
<dbReference type="EMBL" id="LNVF01000010">
    <property type="protein sequence ID" value="ORJ27864.1"/>
    <property type="molecule type" value="Genomic_DNA"/>
</dbReference>
<reference evidence="2 3" key="1">
    <citation type="journal article" date="2016" name="PLoS ONE">
        <title>Comparative Genomics Analysis of Streptococcus tigurinus Strains Identifies Genetic Elements Specifically and Uniquely Present in Highly Virulent Strains.</title>
        <authorList>
            <person name="Diene S.M."/>
            <person name="Francois P."/>
            <person name="Zbinden A."/>
            <person name="Entenza J.M."/>
            <person name="Resch G."/>
        </authorList>
    </citation>
    <scope>NUCLEOTIDE SEQUENCE [LARGE SCALE GENOMIC DNA]</scope>
    <source>
        <strain evidence="2 3">AZ_8</strain>
    </source>
</reference>
<evidence type="ECO:0000313" key="2">
    <source>
        <dbReference type="EMBL" id="ORJ27864.1"/>
    </source>
</evidence>
<feature type="transmembrane region" description="Helical" evidence="1">
    <location>
        <begin position="25"/>
        <end position="48"/>
    </location>
</feature>
<accession>A0A1X0WM85</accession>
<organism evidence="2 3">
    <name type="scientific">Streptococcus oralis subsp. tigurinus</name>
    <dbReference type="NCBI Taxonomy" id="1077464"/>
    <lineage>
        <taxon>Bacteria</taxon>
        <taxon>Bacillati</taxon>
        <taxon>Bacillota</taxon>
        <taxon>Bacilli</taxon>
        <taxon>Lactobacillales</taxon>
        <taxon>Streptococcaceae</taxon>
        <taxon>Streptococcus</taxon>
    </lineage>
</organism>